<name>A0A5N5QA54_9AGAM</name>
<feature type="binding site" description="axial binding residue" evidence="9">
    <location>
        <position position="356"/>
    </location>
    <ligand>
        <name>heme</name>
        <dbReference type="ChEBI" id="CHEBI:30413"/>
    </ligand>
    <ligandPart>
        <name>Fe</name>
        <dbReference type="ChEBI" id="CHEBI:18248"/>
    </ligandPart>
</feature>
<organism evidence="11 12">
    <name type="scientific">Ceratobasidium theobromae</name>
    <dbReference type="NCBI Taxonomy" id="1582974"/>
    <lineage>
        <taxon>Eukaryota</taxon>
        <taxon>Fungi</taxon>
        <taxon>Dikarya</taxon>
        <taxon>Basidiomycota</taxon>
        <taxon>Agaricomycotina</taxon>
        <taxon>Agaricomycetes</taxon>
        <taxon>Cantharellales</taxon>
        <taxon>Ceratobasidiaceae</taxon>
        <taxon>Ceratobasidium</taxon>
    </lineage>
</organism>
<evidence type="ECO:0000256" key="1">
    <source>
        <dbReference type="ARBA" id="ARBA00001971"/>
    </source>
</evidence>
<proteinExistence type="inferred from homology"/>
<dbReference type="PANTHER" id="PTHR46300">
    <property type="entry name" value="P450, PUTATIVE (EUROFUNG)-RELATED-RELATED"/>
    <property type="match status" value="1"/>
</dbReference>
<keyword evidence="6 10" id="KW-0560">Oxidoreductase</keyword>
<gene>
    <name evidence="11" type="ORF">CTheo_7929</name>
</gene>
<accession>A0A5N5QA54</accession>
<comment type="similarity">
    <text evidence="3 10">Belongs to the cytochrome P450 family.</text>
</comment>
<dbReference type="InterPro" id="IPR050364">
    <property type="entry name" value="Cytochrome_P450_fung"/>
</dbReference>
<dbReference type="PRINTS" id="PR00463">
    <property type="entry name" value="EP450I"/>
</dbReference>
<dbReference type="InterPro" id="IPR002401">
    <property type="entry name" value="Cyt_P450_E_grp-I"/>
</dbReference>
<dbReference type="AlphaFoldDB" id="A0A5N5QA54"/>
<dbReference type="GO" id="GO:0004497">
    <property type="term" value="F:monooxygenase activity"/>
    <property type="evidence" value="ECO:0007669"/>
    <property type="project" value="UniProtKB-KW"/>
</dbReference>
<dbReference type="PROSITE" id="PS00086">
    <property type="entry name" value="CYTOCHROME_P450"/>
    <property type="match status" value="1"/>
</dbReference>
<dbReference type="InterPro" id="IPR036396">
    <property type="entry name" value="Cyt_P450_sf"/>
</dbReference>
<dbReference type="Gene3D" id="1.10.630.10">
    <property type="entry name" value="Cytochrome P450"/>
    <property type="match status" value="1"/>
</dbReference>
<evidence type="ECO:0000256" key="7">
    <source>
        <dbReference type="ARBA" id="ARBA00023004"/>
    </source>
</evidence>
<evidence type="ECO:0000256" key="10">
    <source>
        <dbReference type="RuleBase" id="RU000461"/>
    </source>
</evidence>
<evidence type="ECO:0000256" key="3">
    <source>
        <dbReference type="ARBA" id="ARBA00010617"/>
    </source>
</evidence>
<evidence type="ECO:0000256" key="8">
    <source>
        <dbReference type="ARBA" id="ARBA00023033"/>
    </source>
</evidence>
<dbReference type="GO" id="GO:0020037">
    <property type="term" value="F:heme binding"/>
    <property type="evidence" value="ECO:0007669"/>
    <property type="project" value="InterPro"/>
</dbReference>
<dbReference type="CDD" id="cd11065">
    <property type="entry name" value="CYP64-like"/>
    <property type="match status" value="1"/>
</dbReference>
<keyword evidence="7 9" id="KW-0408">Iron</keyword>
<evidence type="ECO:0000256" key="9">
    <source>
        <dbReference type="PIRSR" id="PIRSR602401-1"/>
    </source>
</evidence>
<evidence type="ECO:0000256" key="6">
    <source>
        <dbReference type="ARBA" id="ARBA00023002"/>
    </source>
</evidence>
<evidence type="ECO:0000256" key="5">
    <source>
        <dbReference type="ARBA" id="ARBA00022723"/>
    </source>
</evidence>
<keyword evidence="8 10" id="KW-0503">Monooxygenase</keyword>
<dbReference type="GO" id="GO:0016705">
    <property type="term" value="F:oxidoreductase activity, acting on paired donors, with incorporation or reduction of molecular oxygen"/>
    <property type="evidence" value="ECO:0007669"/>
    <property type="project" value="InterPro"/>
</dbReference>
<evidence type="ECO:0000313" key="11">
    <source>
        <dbReference type="EMBL" id="KAB5588625.1"/>
    </source>
</evidence>
<evidence type="ECO:0000313" key="12">
    <source>
        <dbReference type="Proteomes" id="UP000383932"/>
    </source>
</evidence>
<reference evidence="11 12" key="1">
    <citation type="journal article" date="2019" name="Fungal Biol. Biotechnol.">
        <title>Draft genome sequence of fastidious pathogen Ceratobasidium theobromae, which causes vascular-streak dieback in Theobroma cacao.</title>
        <authorList>
            <person name="Ali S.S."/>
            <person name="Asman A."/>
            <person name="Shao J."/>
            <person name="Firmansyah A.P."/>
            <person name="Susilo A.W."/>
            <person name="Rosmana A."/>
            <person name="McMahon P."/>
            <person name="Junaid M."/>
            <person name="Guest D."/>
            <person name="Kheng T.Y."/>
            <person name="Meinhardt L.W."/>
            <person name="Bailey B.A."/>
        </authorList>
    </citation>
    <scope>NUCLEOTIDE SEQUENCE [LARGE SCALE GENOMIC DNA]</scope>
    <source>
        <strain evidence="11 12">CT2</strain>
    </source>
</reference>
<dbReference type="Pfam" id="PF00067">
    <property type="entry name" value="p450"/>
    <property type="match status" value="1"/>
</dbReference>
<dbReference type="InterPro" id="IPR017972">
    <property type="entry name" value="Cyt_P450_CS"/>
</dbReference>
<comment type="cofactor">
    <cofactor evidence="1 9">
        <name>heme</name>
        <dbReference type="ChEBI" id="CHEBI:30413"/>
    </cofactor>
</comment>
<comment type="pathway">
    <text evidence="2">Secondary metabolite biosynthesis.</text>
</comment>
<dbReference type="OrthoDB" id="2789670at2759"/>
<keyword evidence="12" id="KW-1185">Reference proteome</keyword>
<sequence>MGSTLVVLHSAQSANDLLDKCSSIYSDRTGSTMLVDEQLFDWGNGVLITGYGERFRAHRRILNAWLNKNASAAFHATQVFHSRQLLQRTTASAVVSAIYGYEVTSLEDPFVAQIRAAVENISKAILPTNFVVNIMPFLVHVPSWVPGTGWKQTAKEWREHKEKAVEDIYQWTCDQIAKGTAKPSIVQSVLREYEGKELPEEEKDNIKQVAFALFGARLFDNIAGADTTEGSLMAFVIAMLIFPEVQDKAQAEIDQIVGHDRLPEMSDLDQLPYLKNLVQELLRWQPVLPLGVAHTCSQDNTYMGYFIPKGAIVMGNMWAMSRDENLYKNPEVFDPDRFLDPSVPPAPAFGWGRRKCPGSHYAEAMLHISIASILATFRISRAKDLEGKEDIPSTQGAASSSVFL</sequence>
<evidence type="ECO:0000256" key="4">
    <source>
        <dbReference type="ARBA" id="ARBA00022617"/>
    </source>
</evidence>
<comment type="caution">
    <text evidence="11">The sequence shown here is derived from an EMBL/GenBank/DDBJ whole genome shotgun (WGS) entry which is preliminary data.</text>
</comment>
<keyword evidence="5 9" id="KW-0479">Metal-binding</keyword>
<dbReference type="SUPFAM" id="SSF48264">
    <property type="entry name" value="Cytochrome P450"/>
    <property type="match status" value="1"/>
</dbReference>
<evidence type="ECO:0000256" key="2">
    <source>
        <dbReference type="ARBA" id="ARBA00005179"/>
    </source>
</evidence>
<dbReference type="PANTHER" id="PTHR46300:SF7">
    <property type="entry name" value="P450, PUTATIVE (EUROFUNG)-RELATED"/>
    <property type="match status" value="1"/>
</dbReference>
<dbReference type="GO" id="GO:0005506">
    <property type="term" value="F:iron ion binding"/>
    <property type="evidence" value="ECO:0007669"/>
    <property type="project" value="InterPro"/>
</dbReference>
<dbReference type="EMBL" id="SSOP01000405">
    <property type="protein sequence ID" value="KAB5588625.1"/>
    <property type="molecule type" value="Genomic_DNA"/>
</dbReference>
<protein>
    <submittedName>
        <fullName evidence="11">Cytochrome P450 family protein</fullName>
    </submittedName>
</protein>
<keyword evidence="4 9" id="KW-0349">Heme</keyword>
<dbReference type="InterPro" id="IPR001128">
    <property type="entry name" value="Cyt_P450"/>
</dbReference>
<dbReference type="Proteomes" id="UP000383932">
    <property type="component" value="Unassembled WGS sequence"/>
</dbReference>